<dbReference type="Proteomes" id="UP000004956">
    <property type="component" value="Unassembled WGS sequence"/>
</dbReference>
<comment type="caution">
    <text evidence="1">The sequence shown here is derived from an EMBL/GenBank/DDBJ whole genome shotgun (WGS) entry which is preliminary data.</text>
</comment>
<dbReference type="AlphaFoldDB" id="H3KI11"/>
<dbReference type="HOGENOM" id="CLU_2653150_0_0_4"/>
<evidence type="ECO:0000313" key="2">
    <source>
        <dbReference type="Proteomes" id="UP000004956"/>
    </source>
</evidence>
<proteinExistence type="predicted"/>
<protein>
    <submittedName>
        <fullName evidence="1">Uncharacterized protein</fullName>
    </submittedName>
</protein>
<evidence type="ECO:0000313" key="1">
    <source>
        <dbReference type="EMBL" id="EHY30254.1"/>
    </source>
</evidence>
<reference evidence="1 2" key="1">
    <citation type="submission" date="2011-11" db="EMBL/GenBank/DDBJ databases">
        <authorList>
            <person name="Weinstock G."/>
            <person name="Sodergren E."/>
            <person name="Clifton S."/>
            <person name="Fulton L."/>
            <person name="Fulton B."/>
            <person name="Courtney L."/>
            <person name="Fronick C."/>
            <person name="Harrison M."/>
            <person name="Strong C."/>
            <person name="Farmer C."/>
            <person name="Delahaunty K."/>
            <person name="Markovic C."/>
            <person name="Hall O."/>
            <person name="Minx P."/>
            <person name="Tomlinson C."/>
            <person name="Mitreva M."/>
            <person name="Hou S."/>
            <person name="Chen J."/>
            <person name="Wollam A."/>
            <person name="Pepin K.H."/>
            <person name="Johnson M."/>
            <person name="Bhonagiri V."/>
            <person name="Zhang X."/>
            <person name="Suruliraj S."/>
            <person name="Warren W."/>
            <person name="Chinwalla A."/>
            <person name="Mardis E.R."/>
            <person name="Wilson R.K."/>
        </authorList>
    </citation>
    <scope>NUCLEOTIDE SEQUENCE [LARGE SCALE GENOMIC DNA]</scope>
    <source>
        <strain evidence="1 2">YIT 11816</strain>
    </source>
</reference>
<gene>
    <name evidence="1" type="ORF">HMPREF9440_02413</name>
</gene>
<sequence>MICIKITSGRSSAFQRRITRRSAVFRIPIGRSTRGPGQDGRASSRVKNFRNAGENGFSACWIPVVSDNLRLSGFTL</sequence>
<name>H3KI11_9BURK</name>
<accession>H3KI11</accession>
<dbReference type="EMBL" id="AFBQ01000369">
    <property type="protein sequence ID" value="EHY30254.1"/>
    <property type="molecule type" value="Genomic_DNA"/>
</dbReference>
<dbReference type="STRING" id="762967.HMPREF9440_02413"/>
<keyword evidence="2" id="KW-1185">Reference proteome</keyword>
<organism evidence="1 2">
    <name type="scientific">Sutterella parvirubra YIT 11816</name>
    <dbReference type="NCBI Taxonomy" id="762967"/>
    <lineage>
        <taxon>Bacteria</taxon>
        <taxon>Pseudomonadati</taxon>
        <taxon>Pseudomonadota</taxon>
        <taxon>Betaproteobacteria</taxon>
        <taxon>Burkholderiales</taxon>
        <taxon>Sutterellaceae</taxon>
        <taxon>Sutterella</taxon>
    </lineage>
</organism>